<protein>
    <recommendedName>
        <fullName evidence="11">C2H2-type domain-containing protein</fullName>
    </recommendedName>
</protein>
<comment type="caution">
    <text evidence="12">The sequence shown here is derived from an EMBL/GenBank/DDBJ whole genome shotgun (WGS) entry which is preliminary data.</text>
</comment>
<accession>A0AA88T581</accession>
<evidence type="ECO:0000313" key="13">
    <source>
        <dbReference type="Proteomes" id="UP001187415"/>
    </source>
</evidence>
<evidence type="ECO:0000256" key="7">
    <source>
        <dbReference type="ARBA" id="ARBA00023163"/>
    </source>
</evidence>
<evidence type="ECO:0000256" key="4">
    <source>
        <dbReference type="ARBA" id="ARBA00022771"/>
    </source>
</evidence>
<dbReference type="PANTHER" id="PTHR47772:SF13">
    <property type="entry name" value="GASTRULA ZINC FINGER PROTEIN XLCGF49.1-LIKE-RELATED"/>
    <property type="match status" value="1"/>
</dbReference>
<dbReference type="EMBL" id="JAUPFM010000001">
    <property type="protein sequence ID" value="KAK2863402.1"/>
    <property type="molecule type" value="Genomic_DNA"/>
</dbReference>
<feature type="compositionally biased region" description="Polar residues" evidence="10">
    <location>
        <begin position="47"/>
        <end position="60"/>
    </location>
</feature>
<dbReference type="SMART" id="SM00355">
    <property type="entry name" value="ZnF_C2H2"/>
    <property type="match status" value="7"/>
</dbReference>
<sequence length="557" mass="63247">MTPEELYSNIRSVGNSALYIRLKSPEELWSPNKHNNLLERNDAAGKDTSSTSDQTRLSSRVKSDRRPGKPQISKPQDPIDLKIRVLDDSHIHVLTSKAFKKYPVQELQCPPGLQEEDFLNLLKSTFPQLAEDKPIEICTIDKTKRLHPLKVNTLTPEEIYGTFKFNKPSTIFVRLKAQEEAKLSVEDFLQRTVDPAKYFPSTSDHTGLHNGISVQQKDNSQRINTEAEGTDHESGSLWSLQSLIPSESENDGEETSDRDDNWKQGTGNVGKQQPAKRSNVKTMRSKQTQSKGTENGEATLSCKVCKILRGSMKMLVKHAWSHVDDPEGRCGVCGERSKELKSHLQTYLKTHSCDICGKSFISNNGLKGHIARHKKKRLHNCEICHKVFANAFALRGHKWVHSVDKSHRCGICQKACVSRISLKHHMATHSDKSLTDITCRKSFGNLETLSRHMVSHSNYTDIRGKPYTCNICSWRFHTNKKLQIHLRSHSRERPYACTKCDKQFIAKAHLVIHMRLHTGQKPYKCPVCDKAFSQSHCVKRHMKTHKVEENSSTDGSD</sequence>
<dbReference type="Proteomes" id="UP001187415">
    <property type="component" value="Unassembled WGS sequence"/>
</dbReference>
<dbReference type="InterPro" id="IPR050636">
    <property type="entry name" value="C2H2-ZF_domain-containing"/>
</dbReference>
<evidence type="ECO:0000256" key="8">
    <source>
        <dbReference type="ARBA" id="ARBA00023242"/>
    </source>
</evidence>
<dbReference type="AlphaFoldDB" id="A0AA88T581"/>
<dbReference type="Gene3D" id="3.30.160.60">
    <property type="entry name" value="Classic Zinc Finger"/>
    <property type="match status" value="5"/>
</dbReference>
<feature type="compositionally biased region" description="Polar residues" evidence="10">
    <location>
        <begin position="280"/>
        <end position="294"/>
    </location>
</feature>
<keyword evidence="4 9" id="KW-0863">Zinc-finger</keyword>
<dbReference type="GO" id="GO:0005634">
    <property type="term" value="C:nucleus"/>
    <property type="evidence" value="ECO:0007669"/>
    <property type="project" value="UniProtKB-SubCell"/>
</dbReference>
<keyword evidence="3" id="KW-0677">Repeat</keyword>
<organism evidence="12 13">
    <name type="scientific">Channa striata</name>
    <name type="common">Snakehead murrel</name>
    <name type="synonym">Ophicephalus striatus</name>
    <dbReference type="NCBI Taxonomy" id="64152"/>
    <lineage>
        <taxon>Eukaryota</taxon>
        <taxon>Metazoa</taxon>
        <taxon>Chordata</taxon>
        <taxon>Craniata</taxon>
        <taxon>Vertebrata</taxon>
        <taxon>Euteleostomi</taxon>
        <taxon>Actinopterygii</taxon>
        <taxon>Neopterygii</taxon>
        <taxon>Teleostei</taxon>
        <taxon>Neoteleostei</taxon>
        <taxon>Acanthomorphata</taxon>
        <taxon>Anabantaria</taxon>
        <taxon>Anabantiformes</taxon>
        <taxon>Channoidei</taxon>
        <taxon>Channidae</taxon>
        <taxon>Channa</taxon>
    </lineage>
</organism>
<reference evidence="12" key="1">
    <citation type="submission" date="2023-07" db="EMBL/GenBank/DDBJ databases">
        <title>Chromosome-level Genome Assembly of Striped Snakehead (Channa striata).</title>
        <authorList>
            <person name="Liu H."/>
        </authorList>
    </citation>
    <scope>NUCLEOTIDE SEQUENCE</scope>
    <source>
        <strain evidence="12">Gz</strain>
        <tissue evidence="12">Muscle</tissue>
    </source>
</reference>
<keyword evidence="6" id="KW-0805">Transcription regulation</keyword>
<keyword evidence="7" id="KW-0804">Transcription</keyword>
<evidence type="ECO:0000256" key="2">
    <source>
        <dbReference type="ARBA" id="ARBA00022723"/>
    </source>
</evidence>
<comment type="subcellular location">
    <subcellularLocation>
        <location evidence="1">Nucleus</location>
    </subcellularLocation>
</comment>
<feature type="domain" description="C2H2-type" evidence="11">
    <location>
        <begin position="467"/>
        <end position="494"/>
    </location>
</feature>
<feature type="domain" description="C2H2-type" evidence="11">
    <location>
        <begin position="523"/>
        <end position="550"/>
    </location>
</feature>
<feature type="region of interest" description="Disordered" evidence="10">
    <location>
        <begin position="199"/>
        <end position="294"/>
    </location>
</feature>
<feature type="domain" description="C2H2-type" evidence="11">
    <location>
        <begin position="379"/>
        <end position="406"/>
    </location>
</feature>
<feature type="domain" description="C2H2-type" evidence="11">
    <location>
        <begin position="495"/>
        <end position="522"/>
    </location>
</feature>
<name>A0AA88T581_CHASR</name>
<gene>
    <name evidence="12" type="ORF">Q5P01_002935</name>
</gene>
<keyword evidence="8" id="KW-0539">Nucleus</keyword>
<dbReference type="Pfam" id="PF00096">
    <property type="entry name" value="zf-C2H2"/>
    <property type="match status" value="3"/>
</dbReference>
<keyword evidence="2" id="KW-0479">Metal-binding</keyword>
<feature type="compositionally biased region" description="Polar residues" evidence="10">
    <location>
        <begin position="212"/>
        <end position="224"/>
    </location>
</feature>
<dbReference type="PANTHER" id="PTHR47772">
    <property type="entry name" value="ZINC FINGER PROTEIN 200"/>
    <property type="match status" value="1"/>
</dbReference>
<dbReference type="PROSITE" id="PS50157">
    <property type="entry name" value="ZINC_FINGER_C2H2_2"/>
    <property type="match status" value="6"/>
</dbReference>
<dbReference type="FunFam" id="3.30.160.60:FF:000446">
    <property type="entry name" value="Zinc finger protein"/>
    <property type="match status" value="1"/>
</dbReference>
<dbReference type="SUPFAM" id="SSF57667">
    <property type="entry name" value="beta-beta-alpha zinc fingers"/>
    <property type="match status" value="4"/>
</dbReference>
<dbReference type="GO" id="GO:0008270">
    <property type="term" value="F:zinc ion binding"/>
    <property type="evidence" value="ECO:0007669"/>
    <property type="project" value="UniProtKB-KW"/>
</dbReference>
<evidence type="ECO:0000256" key="6">
    <source>
        <dbReference type="ARBA" id="ARBA00023015"/>
    </source>
</evidence>
<proteinExistence type="predicted"/>
<feature type="domain" description="C2H2-type" evidence="11">
    <location>
        <begin position="351"/>
        <end position="378"/>
    </location>
</feature>
<feature type="domain" description="C2H2-type" evidence="11">
    <location>
        <begin position="407"/>
        <end position="434"/>
    </location>
</feature>
<keyword evidence="5" id="KW-0862">Zinc</keyword>
<dbReference type="FunFam" id="3.30.160.60:FF:000624">
    <property type="entry name" value="zinc finger protein 697"/>
    <property type="match status" value="1"/>
</dbReference>
<dbReference type="InterPro" id="IPR036236">
    <property type="entry name" value="Znf_C2H2_sf"/>
</dbReference>
<evidence type="ECO:0000256" key="10">
    <source>
        <dbReference type="SAM" id="MobiDB-lite"/>
    </source>
</evidence>
<feature type="compositionally biased region" description="Polar residues" evidence="10">
    <location>
        <begin position="236"/>
        <end position="247"/>
    </location>
</feature>
<dbReference type="InterPro" id="IPR013087">
    <property type="entry name" value="Znf_C2H2_type"/>
</dbReference>
<evidence type="ECO:0000256" key="5">
    <source>
        <dbReference type="ARBA" id="ARBA00022833"/>
    </source>
</evidence>
<keyword evidence="13" id="KW-1185">Reference proteome</keyword>
<evidence type="ECO:0000313" key="12">
    <source>
        <dbReference type="EMBL" id="KAK2863402.1"/>
    </source>
</evidence>
<evidence type="ECO:0000259" key="11">
    <source>
        <dbReference type="PROSITE" id="PS50157"/>
    </source>
</evidence>
<evidence type="ECO:0000256" key="9">
    <source>
        <dbReference type="PROSITE-ProRule" id="PRU00042"/>
    </source>
</evidence>
<dbReference type="PROSITE" id="PS00028">
    <property type="entry name" value="ZINC_FINGER_C2H2_1"/>
    <property type="match status" value="6"/>
</dbReference>
<feature type="region of interest" description="Disordered" evidence="10">
    <location>
        <begin position="30"/>
        <end position="77"/>
    </location>
</feature>
<evidence type="ECO:0000256" key="1">
    <source>
        <dbReference type="ARBA" id="ARBA00004123"/>
    </source>
</evidence>
<feature type="compositionally biased region" description="Acidic residues" evidence="10">
    <location>
        <begin position="248"/>
        <end position="257"/>
    </location>
</feature>
<evidence type="ECO:0000256" key="3">
    <source>
        <dbReference type="ARBA" id="ARBA00022737"/>
    </source>
</evidence>
<feature type="compositionally biased region" description="Basic and acidic residues" evidence="10">
    <location>
        <begin position="36"/>
        <end position="45"/>
    </location>
</feature>
<dbReference type="Pfam" id="PF13894">
    <property type="entry name" value="zf-C2H2_4"/>
    <property type="match status" value="1"/>
</dbReference>